<evidence type="ECO:0000256" key="2">
    <source>
        <dbReference type="ARBA" id="ARBA00022614"/>
    </source>
</evidence>
<feature type="region of interest" description="Disordered" evidence="8">
    <location>
        <begin position="1291"/>
        <end position="1365"/>
    </location>
</feature>
<evidence type="ECO:0000256" key="8">
    <source>
        <dbReference type="SAM" id="MobiDB-lite"/>
    </source>
</evidence>
<dbReference type="GO" id="GO:0098542">
    <property type="term" value="P:defense response to other organism"/>
    <property type="evidence" value="ECO:0007669"/>
    <property type="project" value="TreeGrafter"/>
</dbReference>
<dbReference type="PANTHER" id="PTHR23155">
    <property type="entry name" value="DISEASE RESISTANCE PROTEIN RP"/>
    <property type="match status" value="1"/>
</dbReference>
<sequence length="1668" mass="188246">MAEFALGLTKTAVEGTLVRVKSAIDEEAEFKKKVRNDLVFITGEFEMMRSFLYAANTAERAKNPVVRTWVRQLRDLAFDVEDCVEFVVHLDTKKSDWWWRVVPSCIAPPLPVDVAVAEIQQLKARVEDVSKRNARYNLLGDDNSMPPNQLIPAAVESSSPFDVLSKVWQAAGKLRGTGDLKKLITSEGEDRQVISLWQGSCSTGAAAAHHHHLEATYIIKKAYDDPEICQRFKSRAWIKLMHPFDLDEFLKTLLALFYPPTFSDHQSQEQSEELGGPELASQNKKTGAEFRKKMRAAVTEEDDSTKAELMRQVSDDRRYLLVLEGVSTVVDWEAIRMYLPDSNNGSRIVVSTEHLRIALLCTREPYQVSQLTRFSDGQFLCAFSKKGSVRRSDIGEFNWQITRGGVISVVGKCSRIDLHASVIFVVPQVYECIRGKRKGFNGVVFEEHSWVDVPRPFDINKFAVVLFLNFQSRDFQAKEIEEVGRKGYQGVIERCCKYLHENDCLVVINGLEARKDWDEIKTTFLSKPTKWTRTKSSIIVVTEDETVAKHCAPDQPNRLFDIKALQQDEVLNRLIKKDIGRGVEYSGRAPLFYDRMGQAIYWHFSVFDGSRPRELSTLREQLLKPNPSVISVWGRSRVGKSTLVRKIFSNFVIRGGYGYAAYSWVDVPHSFDLSDFSWHLLLDFQSTHEEKVAAAAGLMKGQDRLMKGQDPIQACCEILREKKCMVVIDGLQSKQDWDIIRKTFFSALPTQSGSLIIVITNEKSVAKHSVDDKEDQLLKVKRLRGLPLDPGFFVGRVEQNFVLKVDLIKPGVISLWGIAGVGKSALVRNIYEHVHHKKSWVDVPHPFRLMEFSRRLLLGFYSKDLHAQETAAVGIMEGQDTIQACCHFLQQYECAIVIDGLRSTHDWDSIKAVFLSEPTQSSRIIVITTEETVATHCALDKRRVHNIKGLDAKDALRLFKEIAGGSRRLASKMDRVKLIVAKCGGLPQVISVIAQEISKRNNENYPETALATILGDICDDFMGKLETYPRFNELKDLFSWMQSYFDACSDSLKPCIFYLSVFSADKRIRRRRLLRRWIAEGYSRDTSGGVTAEENGEKLFADLVESSIIQLTQTPSSNDEVDDDVCQVNGFFREYIISRPMEDNLVFALEGCCSINSQRAGQHLTIRNTWDGDEIVFKSIDFTRLRSLTVFGAWRSFFISNDINLELLRVLDLEDTDSGLTDPVLEQIGKQLPRLKFLSVRGCKDITHLPDSLGGLRQLQTLDIRHTKIAILPHSIIKLVKLQYVRAGTNHVTTSEGGNAGRPSPDEDDCESTSSEEDGVGTVDRIILMRTDGEGTSRSQPPPAGDDGMSINYDDTSRIPQANDDYPRKCRSKACNAVVSYPCSWWSKKKLCASQQIDVNFGVEAPAAGIGKLTALQTFGVVNVGGARGKSILKELKKLTQLRKLGVCGINRENWQDLCCNILGHGHLKSLSVHLDKDDDGASFFSCTGAMFSSLPKNLKSLKLHNGDGHGNVHVPWVWIKQFDNLRNLTKQNLGLRISTQDDIDSFAEFPNQVMFRHICVKPTQDCELRYYTKYRLGWQGSESLVLKIDCGIYKLEIAFGFWIAKHVEVLVVHCSSTESSLKLSGLEYMRSLKEVVLKGSYSEAVKQHLQQQVDQHEGKPVLKLEDG</sequence>
<dbReference type="InterPro" id="IPR038005">
    <property type="entry name" value="RX-like_CC"/>
</dbReference>
<comment type="caution">
    <text evidence="13">The sequence shown here is derived from an EMBL/GenBank/DDBJ whole genome shotgun (WGS) entry which is preliminary data.</text>
</comment>
<keyword evidence="5" id="KW-0611">Plant defense</keyword>
<dbReference type="InterPro" id="IPR058922">
    <property type="entry name" value="WHD_DRP"/>
</dbReference>
<evidence type="ECO:0000256" key="5">
    <source>
        <dbReference type="ARBA" id="ARBA00022821"/>
    </source>
</evidence>
<dbReference type="SUPFAM" id="SSF52047">
    <property type="entry name" value="RNI-like"/>
    <property type="match status" value="1"/>
</dbReference>
<evidence type="ECO:0000313" key="14">
    <source>
        <dbReference type="Proteomes" id="UP001231189"/>
    </source>
</evidence>
<keyword evidence="4" id="KW-0547">Nucleotide-binding</keyword>
<feature type="domain" description="NB-ARC" evidence="9">
    <location>
        <begin position="216"/>
        <end position="371"/>
    </location>
</feature>
<dbReference type="Pfam" id="PF18052">
    <property type="entry name" value="Rx_N"/>
    <property type="match status" value="1"/>
</dbReference>
<dbReference type="Gene3D" id="1.10.10.10">
    <property type="entry name" value="Winged helix-like DNA-binding domain superfamily/Winged helix DNA-binding domain"/>
    <property type="match status" value="1"/>
</dbReference>
<feature type="domain" description="NB-ARC" evidence="9">
    <location>
        <begin position="616"/>
        <end position="772"/>
    </location>
</feature>
<dbReference type="PANTHER" id="PTHR23155:SF1135">
    <property type="entry name" value="OS08G0246300 PROTEIN"/>
    <property type="match status" value="1"/>
</dbReference>
<evidence type="ECO:0000259" key="9">
    <source>
        <dbReference type="Pfam" id="PF00931"/>
    </source>
</evidence>
<dbReference type="Gene3D" id="1.20.5.4130">
    <property type="match status" value="1"/>
</dbReference>
<feature type="domain" description="Disease resistance N-terminal" evidence="10">
    <location>
        <begin position="13"/>
        <end position="94"/>
    </location>
</feature>
<feature type="coiled-coil region" evidence="7">
    <location>
        <begin position="112"/>
        <end position="139"/>
    </location>
</feature>
<dbReference type="CDD" id="cd14798">
    <property type="entry name" value="RX-CC_like"/>
    <property type="match status" value="1"/>
</dbReference>
<dbReference type="Pfam" id="PF23598">
    <property type="entry name" value="LRR_14"/>
    <property type="match status" value="2"/>
</dbReference>
<dbReference type="InterPro" id="IPR055414">
    <property type="entry name" value="LRR_R13L4/SHOC2-like"/>
</dbReference>
<dbReference type="InterPro" id="IPR036388">
    <property type="entry name" value="WH-like_DNA-bd_sf"/>
</dbReference>
<evidence type="ECO:0000256" key="4">
    <source>
        <dbReference type="ARBA" id="ARBA00022741"/>
    </source>
</evidence>
<dbReference type="Gene3D" id="3.40.50.300">
    <property type="entry name" value="P-loop containing nucleotide triphosphate hydrolases"/>
    <property type="match status" value="3"/>
</dbReference>
<evidence type="ECO:0000256" key="6">
    <source>
        <dbReference type="ARBA" id="ARBA00023054"/>
    </source>
</evidence>
<feature type="domain" description="NB-ARC" evidence="9">
    <location>
        <begin position="809"/>
        <end position="964"/>
    </location>
</feature>
<proteinExistence type="inferred from homology"/>
<dbReference type="InterPro" id="IPR032675">
    <property type="entry name" value="LRR_dom_sf"/>
</dbReference>
<evidence type="ECO:0000259" key="12">
    <source>
        <dbReference type="Pfam" id="PF23598"/>
    </source>
</evidence>
<dbReference type="Proteomes" id="UP001231189">
    <property type="component" value="Unassembled WGS sequence"/>
</dbReference>
<evidence type="ECO:0000259" key="10">
    <source>
        <dbReference type="Pfam" id="PF18052"/>
    </source>
</evidence>
<dbReference type="GO" id="GO:0043531">
    <property type="term" value="F:ADP binding"/>
    <property type="evidence" value="ECO:0007669"/>
    <property type="project" value="InterPro"/>
</dbReference>
<dbReference type="InterPro" id="IPR027417">
    <property type="entry name" value="P-loop_NTPase"/>
</dbReference>
<keyword evidence="3" id="KW-0677">Repeat</keyword>
<evidence type="ECO:0000259" key="11">
    <source>
        <dbReference type="Pfam" id="PF23559"/>
    </source>
</evidence>
<keyword evidence="2" id="KW-0433">Leucine-rich repeat</keyword>
<dbReference type="InterPro" id="IPR044974">
    <property type="entry name" value="Disease_R_plants"/>
</dbReference>
<dbReference type="Pfam" id="PF23559">
    <property type="entry name" value="WHD_DRP"/>
    <property type="match status" value="1"/>
</dbReference>
<feature type="compositionally biased region" description="Acidic residues" evidence="8">
    <location>
        <begin position="1306"/>
        <end position="1319"/>
    </location>
</feature>
<feature type="region of interest" description="Disordered" evidence="8">
    <location>
        <begin position="266"/>
        <end position="286"/>
    </location>
</feature>
<evidence type="ECO:0000256" key="7">
    <source>
        <dbReference type="SAM" id="Coils"/>
    </source>
</evidence>
<comment type="similarity">
    <text evidence="1">Belongs to the disease resistance NB-LRR family.</text>
</comment>
<dbReference type="EMBL" id="JAUUTY010000004">
    <property type="protein sequence ID" value="KAK1641977.1"/>
    <property type="molecule type" value="Genomic_DNA"/>
</dbReference>
<name>A0AAD8RXT2_LOLMU</name>
<dbReference type="Pfam" id="PF00931">
    <property type="entry name" value="NB-ARC"/>
    <property type="match status" value="3"/>
</dbReference>
<evidence type="ECO:0000313" key="13">
    <source>
        <dbReference type="EMBL" id="KAK1641977.1"/>
    </source>
</evidence>
<accession>A0AAD8RXT2</accession>
<keyword evidence="14" id="KW-1185">Reference proteome</keyword>
<organism evidence="13 14">
    <name type="scientific">Lolium multiflorum</name>
    <name type="common">Italian ryegrass</name>
    <name type="synonym">Lolium perenne subsp. multiflorum</name>
    <dbReference type="NCBI Taxonomy" id="4521"/>
    <lineage>
        <taxon>Eukaryota</taxon>
        <taxon>Viridiplantae</taxon>
        <taxon>Streptophyta</taxon>
        <taxon>Embryophyta</taxon>
        <taxon>Tracheophyta</taxon>
        <taxon>Spermatophyta</taxon>
        <taxon>Magnoliopsida</taxon>
        <taxon>Liliopsida</taxon>
        <taxon>Poales</taxon>
        <taxon>Poaceae</taxon>
        <taxon>BOP clade</taxon>
        <taxon>Pooideae</taxon>
        <taxon>Poodae</taxon>
        <taxon>Poeae</taxon>
        <taxon>Poeae Chloroplast Group 2 (Poeae type)</taxon>
        <taxon>Loliodinae</taxon>
        <taxon>Loliinae</taxon>
        <taxon>Lolium</taxon>
    </lineage>
</organism>
<feature type="domain" description="Disease resistance R13L4/SHOC-2-like LRR" evidence="12">
    <location>
        <begin position="1400"/>
        <end position="1661"/>
    </location>
</feature>
<protein>
    <recommendedName>
        <fullName evidence="15">Disease resistance protein RPM1</fullName>
    </recommendedName>
</protein>
<gene>
    <name evidence="13" type="ORF">QYE76_059782</name>
</gene>
<keyword evidence="6 7" id="KW-0175">Coiled coil</keyword>
<reference evidence="13" key="1">
    <citation type="submission" date="2023-07" db="EMBL/GenBank/DDBJ databases">
        <title>A chromosome-level genome assembly of Lolium multiflorum.</title>
        <authorList>
            <person name="Chen Y."/>
            <person name="Copetti D."/>
            <person name="Kolliker R."/>
            <person name="Studer B."/>
        </authorList>
    </citation>
    <scope>NUCLEOTIDE SEQUENCE</scope>
    <source>
        <strain evidence="13">02402/16</strain>
        <tissue evidence="13">Leaf</tissue>
    </source>
</reference>
<dbReference type="InterPro" id="IPR041118">
    <property type="entry name" value="Rx_N"/>
</dbReference>
<dbReference type="PRINTS" id="PR00364">
    <property type="entry name" value="DISEASERSIST"/>
</dbReference>
<dbReference type="Gene3D" id="3.80.10.10">
    <property type="entry name" value="Ribonuclease Inhibitor"/>
    <property type="match status" value="2"/>
</dbReference>
<feature type="domain" description="Disease resistance R13L4/SHOC-2-like LRR" evidence="12">
    <location>
        <begin position="1185"/>
        <end position="1290"/>
    </location>
</feature>
<dbReference type="SUPFAM" id="SSF52540">
    <property type="entry name" value="P-loop containing nucleoside triphosphate hydrolases"/>
    <property type="match status" value="4"/>
</dbReference>
<dbReference type="InterPro" id="IPR002182">
    <property type="entry name" value="NB-ARC"/>
</dbReference>
<feature type="domain" description="Disease resistance protein winged helix" evidence="11">
    <location>
        <begin position="1061"/>
        <end position="1117"/>
    </location>
</feature>
<evidence type="ECO:0000256" key="3">
    <source>
        <dbReference type="ARBA" id="ARBA00022737"/>
    </source>
</evidence>
<evidence type="ECO:0000256" key="1">
    <source>
        <dbReference type="ARBA" id="ARBA00008894"/>
    </source>
</evidence>
<evidence type="ECO:0008006" key="15">
    <source>
        <dbReference type="Google" id="ProtNLM"/>
    </source>
</evidence>